<dbReference type="EMBL" id="JADCNM010000008">
    <property type="protein sequence ID" value="KAG0471991.1"/>
    <property type="molecule type" value="Genomic_DNA"/>
</dbReference>
<dbReference type="AlphaFoldDB" id="A0A835QJC9"/>
<dbReference type="InterPro" id="IPR005801">
    <property type="entry name" value="ADC_synthase"/>
</dbReference>
<evidence type="ECO:0000256" key="2">
    <source>
        <dbReference type="ARBA" id="ARBA00005009"/>
    </source>
</evidence>
<evidence type="ECO:0000256" key="7">
    <source>
        <dbReference type="ARBA" id="ARBA00022962"/>
    </source>
</evidence>
<dbReference type="PANTHER" id="PTHR11236">
    <property type="entry name" value="AMINOBENZOATE/ANTHRANILATE SYNTHASE"/>
    <property type="match status" value="1"/>
</dbReference>
<evidence type="ECO:0000256" key="9">
    <source>
        <dbReference type="ARBA" id="ARBA00031904"/>
    </source>
</evidence>
<comment type="pathway">
    <text evidence="2">Cofactor biosynthesis; tetrahydrofolate biosynthesis; 4-aminobenzoate from chorismate: step 1/2.</text>
</comment>
<protein>
    <recommendedName>
        <fullName evidence="4">aminodeoxychorismate synthase</fullName>
        <ecNumber evidence="4">2.6.1.85</ecNumber>
    </recommendedName>
    <alternativeName>
        <fullName evidence="8">Para-aminobenzoate synthase</fullName>
    </alternativeName>
    <alternativeName>
        <fullName evidence="9">p-aminobenzoic acid synthase</fullName>
    </alternativeName>
</protein>
<evidence type="ECO:0000256" key="3">
    <source>
        <dbReference type="ARBA" id="ARBA00005970"/>
    </source>
</evidence>
<feature type="domain" description="Chorismate-utilising enzyme C-terminal" evidence="11">
    <location>
        <begin position="570"/>
        <end position="759"/>
    </location>
</feature>
<dbReference type="PANTHER" id="PTHR11236:SF18">
    <property type="entry name" value="AMINODEOXYCHORISMATE SYNTHASE"/>
    <property type="match status" value="1"/>
</dbReference>
<evidence type="ECO:0000256" key="8">
    <source>
        <dbReference type="ARBA" id="ARBA00031329"/>
    </source>
</evidence>
<gene>
    <name evidence="13" type="ORF">HPP92_016537</name>
</gene>
<feature type="domain" description="Anthranilate synthase component I N-terminal" evidence="12">
    <location>
        <begin position="378"/>
        <end position="474"/>
    </location>
</feature>
<dbReference type="Pfam" id="PF00117">
    <property type="entry name" value="GATase"/>
    <property type="match status" value="2"/>
</dbReference>
<proteinExistence type="inferred from homology"/>
<dbReference type="InterPro" id="IPR029062">
    <property type="entry name" value="Class_I_gatase-like"/>
</dbReference>
<evidence type="ECO:0000313" key="13">
    <source>
        <dbReference type="EMBL" id="KAG0471991.1"/>
    </source>
</evidence>
<feature type="domain" description="Glutamine amidotransferase" evidence="10">
    <location>
        <begin position="309"/>
        <end position="351"/>
    </location>
</feature>
<dbReference type="InterPro" id="IPR006805">
    <property type="entry name" value="Anth_synth_I_N"/>
</dbReference>
<dbReference type="InterPro" id="IPR006221">
    <property type="entry name" value="TrpG/PapA_dom"/>
</dbReference>
<dbReference type="GO" id="GO:0008153">
    <property type="term" value="P:4-aminobenzoate biosynthetic process"/>
    <property type="evidence" value="ECO:0007669"/>
    <property type="project" value="TreeGrafter"/>
</dbReference>
<dbReference type="InterPro" id="IPR015890">
    <property type="entry name" value="Chorismate_C"/>
</dbReference>
<dbReference type="PRINTS" id="PR00095">
    <property type="entry name" value="ANTSNTHASEI"/>
</dbReference>
<dbReference type="PRINTS" id="PR00099">
    <property type="entry name" value="CPSGATASE"/>
</dbReference>
<evidence type="ECO:0000256" key="4">
    <source>
        <dbReference type="ARBA" id="ARBA00013139"/>
    </source>
</evidence>
<dbReference type="Proteomes" id="UP000639772">
    <property type="component" value="Unassembled WGS sequence"/>
</dbReference>
<name>A0A835QJC9_VANPL</name>
<evidence type="ECO:0000256" key="5">
    <source>
        <dbReference type="ARBA" id="ARBA00022679"/>
    </source>
</evidence>
<dbReference type="Gene3D" id="3.60.120.10">
    <property type="entry name" value="Anthranilate synthase"/>
    <property type="match status" value="2"/>
</dbReference>
<dbReference type="Pfam" id="PF00425">
    <property type="entry name" value="Chorismate_bind"/>
    <property type="match status" value="1"/>
</dbReference>
<keyword evidence="7" id="KW-0315">Glutamine amidotransferase</keyword>
<dbReference type="GO" id="GO:0005737">
    <property type="term" value="C:cytoplasm"/>
    <property type="evidence" value="ECO:0007669"/>
    <property type="project" value="TreeGrafter"/>
</dbReference>
<dbReference type="GO" id="GO:0046654">
    <property type="term" value="P:tetrahydrofolate biosynthetic process"/>
    <property type="evidence" value="ECO:0007669"/>
    <property type="project" value="UniProtKB-UniPathway"/>
</dbReference>
<dbReference type="SUPFAM" id="SSF56322">
    <property type="entry name" value="ADC synthase"/>
    <property type="match status" value="1"/>
</dbReference>
<evidence type="ECO:0000256" key="1">
    <source>
        <dbReference type="ARBA" id="ARBA00001000"/>
    </source>
</evidence>
<dbReference type="PROSITE" id="PS51273">
    <property type="entry name" value="GATASE_TYPE_1"/>
    <property type="match status" value="1"/>
</dbReference>
<evidence type="ECO:0000256" key="6">
    <source>
        <dbReference type="ARBA" id="ARBA00022909"/>
    </source>
</evidence>
<dbReference type="OrthoDB" id="64220at2759"/>
<dbReference type="GO" id="GO:0000162">
    <property type="term" value="P:L-tryptophan biosynthetic process"/>
    <property type="evidence" value="ECO:0007669"/>
    <property type="project" value="TreeGrafter"/>
</dbReference>
<comment type="catalytic activity">
    <reaction evidence="1">
        <text>chorismate + L-glutamine = 4-amino-4-deoxychorismate + L-glutamate</text>
        <dbReference type="Rhea" id="RHEA:11672"/>
        <dbReference type="ChEBI" id="CHEBI:29748"/>
        <dbReference type="ChEBI" id="CHEBI:29985"/>
        <dbReference type="ChEBI" id="CHEBI:58359"/>
        <dbReference type="ChEBI" id="CHEBI:58406"/>
        <dbReference type="EC" id="2.6.1.85"/>
    </reaction>
</comment>
<dbReference type="Gene3D" id="3.40.50.880">
    <property type="match status" value="1"/>
</dbReference>
<feature type="domain" description="Glutamine amidotransferase" evidence="10">
    <location>
        <begin position="81"/>
        <end position="266"/>
    </location>
</feature>
<comment type="caution">
    <text evidence="13">The sequence shown here is derived from an EMBL/GenBank/DDBJ whole genome shotgun (WGS) entry which is preliminary data.</text>
</comment>
<dbReference type="GO" id="GO:0046656">
    <property type="term" value="P:folic acid biosynthetic process"/>
    <property type="evidence" value="ECO:0007669"/>
    <property type="project" value="UniProtKB-KW"/>
</dbReference>
<dbReference type="Pfam" id="PF04715">
    <property type="entry name" value="Anth_synt_I_N"/>
    <property type="match status" value="1"/>
</dbReference>
<reference evidence="13 14" key="1">
    <citation type="journal article" date="2020" name="Nat. Food">
        <title>A phased Vanilla planifolia genome enables genetic improvement of flavour and production.</title>
        <authorList>
            <person name="Hasing T."/>
            <person name="Tang H."/>
            <person name="Brym M."/>
            <person name="Khazi F."/>
            <person name="Huang T."/>
            <person name="Chambers A.H."/>
        </authorList>
    </citation>
    <scope>NUCLEOTIDE SEQUENCE [LARGE SCALE GENOMIC DNA]</scope>
    <source>
        <tissue evidence="13">Leaf</tissue>
    </source>
</reference>
<dbReference type="UniPathway" id="UPA00077">
    <property type="reaction ID" value="UER00149"/>
</dbReference>
<evidence type="ECO:0000259" key="11">
    <source>
        <dbReference type="Pfam" id="PF00425"/>
    </source>
</evidence>
<accession>A0A835QJC9</accession>
<dbReference type="SUPFAM" id="SSF52317">
    <property type="entry name" value="Class I glutamine amidotransferase-like"/>
    <property type="match status" value="1"/>
</dbReference>
<dbReference type="InterPro" id="IPR017926">
    <property type="entry name" value="GATASE"/>
</dbReference>
<keyword evidence="5" id="KW-0808">Transferase</keyword>
<keyword evidence="6" id="KW-0289">Folate biosynthesis</keyword>
<evidence type="ECO:0000259" key="10">
    <source>
        <dbReference type="Pfam" id="PF00117"/>
    </source>
</evidence>
<comment type="similarity">
    <text evidence="3">In the C-terminal section; belongs to the anthranilate synthase component I family.</text>
</comment>
<evidence type="ECO:0000259" key="12">
    <source>
        <dbReference type="Pfam" id="PF04715"/>
    </source>
</evidence>
<sequence>MAAIRGSCPPSSMHVRTRPLISPKHCSGSTWTVRFRSNHGSYEPSPIRRTRTFRCTLERKSNDNGEGRDHNDKYKQSVRTLLIDNYDSYTYNIYQELAVVNGVPPVVIHNDEWSWEDLHDRLYKGNEFDNIVISPGPGSPACSKDIGVCLEVLSHCGDIPIFGICLGHQKAYAALESKSDKSYCLKEDFCIKATTVVQSLVGVKKALGYVYGAQVIHAPEPIHGRLSGIPSGRKSAFKVMRYHSLVIDADTLPEELIPMAWTTSSHTHFFLEPGEPNMCPASTVQANMLLQLGDLSTNLGCFGLKDVTILDNADRNKILMGVMHSHKPHYGVQFHPESVATAHRRKIFENFKRITIDYGQVGGAEKIFCNIFGDKNAENTFWLDSSSIDKGRARFSFMGGKGGPLWKQITYHISEHRAGGNITIQDGDGNVKTEFLEDGFFNFLNEELNSFHYDKEDFDGLPFNFCGGFVGYIGKPRLKEVVNGESWLTQTEKKIRALKDTSRKMSDMLKSEEGFSTQSSGSFSVDKTKYQYMNDVKKCLELIRDGESYELCLTTQARKRVFNINALDFSSPERFLQLNEQGILEAKPIKGTIARGSTLEEDECLKLQLKHSEKNQAENLMIVDLLRNDLGRVCEPGSVCVPRLMEVQSYATVHTMVSTIQGKKKSNTSAIDSIKAAFPGGSMTGAPKLRSMELLDSIESSSRGIYSGSIGFISYNQTFDLNIVIRTIVIHKGEASIGAGGAIVALSDPEEEYEEMMLKARVPTKVVEECSGALDYA</sequence>
<dbReference type="GO" id="GO:0046820">
    <property type="term" value="F:4-amino-4-deoxychorismate synthase activity"/>
    <property type="evidence" value="ECO:0007669"/>
    <property type="project" value="UniProtKB-EC"/>
</dbReference>
<organism evidence="13 14">
    <name type="scientific">Vanilla planifolia</name>
    <name type="common">Vanilla</name>
    <dbReference type="NCBI Taxonomy" id="51239"/>
    <lineage>
        <taxon>Eukaryota</taxon>
        <taxon>Viridiplantae</taxon>
        <taxon>Streptophyta</taxon>
        <taxon>Embryophyta</taxon>
        <taxon>Tracheophyta</taxon>
        <taxon>Spermatophyta</taxon>
        <taxon>Magnoliopsida</taxon>
        <taxon>Liliopsida</taxon>
        <taxon>Asparagales</taxon>
        <taxon>Orchidaceae</taxon>
        <taxon>Vanilloideae</taxon>
        <taxon>Vanilleae</taxon>
        <taxon>Vanilla</taxon>
    </lineage>
</organism>
<evidence type="ECO:0000313" key="14">
    <source>
        <dbReference type="Proteomes" id="UP000639772"/>
    </source>
</evidence>
<dbReference type="EC" id="2.6.1.85" evidence="4"/>
<dbReference type="CDD" id="cd01743">
    <property type="entry name" value="GATase1_Anthranilate_Synthase"/>
    <property type="match status" value="1"/>
</dbReference>
<dbReference type="InterPro" id="IPR019999">
    <property type="entry name" value="Anth_synth_I-like"/>
</dbReference>